<feature type="coiled-coil region" evidence="1">
    <location>
        <begin position="525"/>
        <end position="599"/>
    </location>
</feature>
<dbReference type="RefSeq" id="XP_001436580.1">
    <property type="nucleotide sequence ID" value="XM_001436543.1"/>
</dbReference>
<organism evidence="4 5">
    <name type="scientific">Paramecium tetraurelia</name>
    <dbReference type="NCBI Taxonomy" id="5888"/>
    <lineage>
        <taxon>Eukaryota</taxon>
        <taxon>Sar</taxon>
        <taxon>Alveolata</taxon>
        <taxon>Ciliophora</taxon>
        <taxon>Intramacronucleata</taxon>
        <taxon>Oligohymenophorea</taxon>
        <taxon>Peniculida</taxon>
        <taxon>Parameciidae</taxon>
        <taxon>Paramecium</taxon>
    </lineage>
</organism>
<dbReference type="InterPro" id="IPR027417">
    <property type="entry name" value="P-loop_NTPase"/>
</dbReference>
<dbReference type="InParanoid" id="A0CEG6"/>
<dbReference type="KEGG" id="ptm:GSPATT00037620001"/>
<dbReference type="GeneID" id="5022365"/>
<reference evidence="4 5" key="1">
    <citation type="journal article" date="2006" name="Nature">
        <title>Global trends of whole-genome duplications revealed by the ciliate Paramecium tetraurelia.</title>
        <authorList>
            <consortium name="Genoscope"/>
            <person name="Aury J.-M."/>
            <person name="Jaillon O."/>
            <person name="Duret L."/>
            <person name="Noel B."/>
            <person name="Jubin C."/>
            <person name="Porcel B.M."/>
            <person name="Segurens B."/>
            <person name="Daubin V."/>
            <person name="Anthouard V."/>
            <person name="Aiach N."/>
            <person name="Arnaiz O."/>
            <person name="Billaut A."/>
            <person name="Beisson J."/>
            <person name="Blanc I."/>
            <person name="Bouhouche K."/>
            <person name="Camara F."/>
            <person name="Duharcourt S."/>
            <person name="Guigo R."/>
            <person name="Gogendeau D."/>
            <person name="Katinka M."/>
            <person name="Keller A.-M."/>
            <person name="Kissmehl R."/>
            <person name="Klotz C."/>
            <person name="Koll F."/>
            <person name="Le Moue A."/>
            <person name="Lepere C."/>
            <person name="Malinsky S."/>
            <person name="Nowacki M."/>
            <person name="Nowak J.K."/>
            <person name="Plattner H."/>
            <person name="Poulain J."/>
            <person name="Ruiz F."/>
            <person name="Serrano V."/>
            <person name="Zagulski M."/>
            <person name="Dessen P."/>
            <person name="Betermier M."/>
            <person name="Weissenbach J."/>
            <person name="Scarpelli C."/>
            <person name="Schachter V."/>
            <person name="Sperling L."/>
            <person name="Meyer E."/>
            <person name="Cohen J."/>
            <person name="Wincker P."/>
        </authorList>
    </citation>
    <scope>NUCLEOTIDE SEQUENCE [LARGE SCALE GENOMIC DNA]</scope>
    <source>
        <strain evidence="4 5">Stock d4-2</strain>
    </source>
</reference>
<dbReference type="HOGENOM" id="CLU_028781_0_0_1"/>
<dbReference type="Proteomes" id="UP000000600">
    <property type="component" value="Unassembled WGS sequence"/>
</dbReference>
<keyword evidence="5" id="KW-1185">Reference proteome</keyword>
<evidence type="ECO:0000313" key="5">
    <source>
        <dbReference type="Proteomes" id="UP000000600"/>
    </source>
</evidence>
<feature type="region of interest" description="Disordered" evidence="2">
    <location>
        <begin position="619"/>
        <end position="640"/>
    </location>
</feature>
<dbReference type="OMA" id="CFNWIKQ"/>
<evidence type="ECO:0000259" key="3">
    <source>
        <dbReference type="Pfam" id="PF01926"/>
    </source>
</evidence>
<keyword evidence="1" id="KW-0175">Coiled coil</keyword>
<feature type="compositionally biased region" description="Basic and acidic residues" evidence="2">
    <location>
        <begin position="629"/>
        <end position="640"/>
    </location>
</feature>
<feature type="domain" description="G" evidence="3">
    <location>
        <begin position="5"/>
        <end position="106"/>
    </location>
</feature>
<dbReference type="Gene3D" id="3.40.50.300">
    <property type="entry name" value="P-loop containing nucleotide triphosphate hydrolases"/>
    <property type="match status" value="1"/>
</dbReference>
<dbReference type="Pfam" id="PF01926">
    <property type="entry name" value="MMR_HSR1"/>
    <property type="match status" value="1"/>
</dbReference>
<protein>
    <recommendedName>
        <fullName evidence="3">G domain-containing protein</fullName>
    </recommendedName>
</protein>
<dbReference type="OrthoDB" id="8954335at2759"/>
<accession>A0CEG6</accession>
<feature type="compositionally biased region" description="Polar residues" evidence="2">
    <location>
        <begin position="619"/>
        <end position="628"/>
    </location>
</feature>
<proteinExistence type="predicted"/>
<evidence type="ECO:0000256" key="1">
    <source>
        <dbReference type="SAM" id="Coils"/>
    </source>
</evidence>
<evidence type="ECO:0000313" key="4">
    <source>
        <dbReference type="EMBL" id="CAK69183.1"/>
    </source>
</evidence>
<dbReference type="eggNOG" id="ENOG502S8NM">
    <property type="taxonomic scope" value="Eukaryota"/>
</dbReference>
<dbReference type="GO" id="GO:0005525">
    <property type="term" value="F:GTP binding"/>
    <property type="evidence" value="ECO:0007669"/>
    <property type="project" value="InterPro"/>
</dbReference>
<dbReference type="SUPFAM" id="SSF52540">
    <property type="entry name" value="P-loop containing nucleoside triphosphate hydrolases"/>
    <property type="match status" value="1"/>
</dbReference>
<dbReference type="EMBL" id="CT868065">
    <property type="protein sequence ID" value="CAK69183.1"/>
    <property type="molecule type" value="Genomic_DNA"/>
</dbReference>
<evidence type="ECO:0000256" key="2">
    <source>
        <dbReference type="SAM" id="MobiDB-lite"/>
    </source>
</evidence>
<dbReference type="AlphaFoldDB" id="A0CEG6"/>
<name>A0CEG6_PARTE</name>
<gene>
    <name evidence="4" type="ORF">GSPATT00037620001</name>
</gene>
<dbReference type="InterPro" id="IPR006073">
    <property type="entry name" value="GTP-bd"/>
</dbReference>
<sequence length="640" mass="74756">MSALRVVLLGVLGHGKTYLFNKITNANEAVIYGGKSVTKQIVIGQAAHGEFEVVDTPGFDASEDKLLHAAGVIAALAQGDVNRILIVVKCERTDIMIKNIKKVIGSIQRYKDLITIVVTYWDEQQRNIRHRYKSQESQQQQELEAKYQIETAIKNNFNISSVIISSFEDDPIIITEKITKIILLSRFTKIHLQESEIYSQFDLISVSEESEMEFNKSISQIRSSFRKISKLFLMYIETQQLNENYLIDKLHYLSLSIKSIANEFIEKFERQYGDYMNETYDTDGINVRYLHHIYLKKELRLDLEQVIKKAQSKMKESQIHCFNWIKQCPYCGLVWIKVVGCDNETTCGNRVDSYFDDLLVRTQNEKRFKIIVNNDSVDIEILDEQKSEKKLVIQQDLNIYQILFNSIKDNPVLSKNFKIYYSFFNSDSDSDLEQLKVELVISILGLQRVDYYIKNIYEVDQEMMINEFKFLLRESGWFQSDFPNLNFYKQKSLGCGNVIVWKDLAPLSGPLLQELLSPELLDYFNDQEQLLKDEADDIAKELERTYKNLMNQAITEQLKNIKVIPKLLNIMETLDDTVKQKQEQYNQNLQQNFQNHIEKTKIEQQNVKRRYSIKMSIDDNFNSDTENADSSRIEVPKDNH</sequence>